<dbReference type="EMBL" id="JAESVN010000003">
    <property type="protein sequence ID" value="MBL4917526.1"/>
    <property type="molecule type" value="Genomic_DNA"/>
</dbReference>
<keyword evidence="2" id="KW-1185">Reference proteome</keyword>
<protein>
    <submittedName>
        <fullName evidence="1">Uncharacterized protein</fullName>
    </submittedName>
</protein>
<dbReference type="RefSeq" id="WP_202688431.1">
    <property type="nucleotide sequence ID" value="NZ_JAESVN010000003.1"/>
</dbReference>
<dbReference type="AlphaFoldDB" id="A0A8K0VAQ8"/>
<name>A0A8K0VAQ8_9RHOB</name>
<sequence length="105" mass="10788">MRNLILLAVLAAGAGLVFVIGPNVLMGGPSKSEIERVSREIIRATAPSPELAAAAEAASVTPKGLCNKQDAVFACSVEMQVPGAAASIFIAELRKDQAGNWVAAQ</sequence>
<dbReference type="Proteomes" id="UP000648908">
    <property type="component" value="Unassembled WGS sequence"/>
</dbReference>
<evidence type="ECO:0000313" key="2">
    <source>
        <dbReference type="Proteomes" id="UP000648908"/>
    </source>
</evidence>
<gene>
    <name evidence="1" type="ORF">JL811_09860</name>
</gene>
<reference evidence="1" key="1">
    <citation type="submission" date="2021-01" db="EMBL/GenBank/DDBJ databases">
        <title>Tabrizicola alba sp. nov. a motile alkaliphilic bacterium isolated from a soda lake.</title>
        <authorList>
            <person name="Szuroczki S."/>
            <person name="Abbaszade G."/>
            <person name="Schumann P."/>
            <person name="Toth E."/>
        </authorList>
    </citation>
    <scope>NUCLEOTIDE SEQUENCE</scope>
    <source>
        <strain evidence="1">DMG-N-6</strain>
    </source>
</reference>
<proteinExistence type="predicted"/>
<organism evidence="1 2">
    <name type="scientific">Szabonella alba</name>
    <dbReference type="NCBI Taxonomy" id="2804194"/>
    <lineage>
        <taxon>Bacteria</taxon>
        <taxon>Pseudomonadati</taxon>
        <taxon>Pseudomonadota</taxon>
        <taxon>Alphaproteobacteria</taxon>
        <taxon>Rhodobacterales</taxon>
        <taxon>Paracoccaceae</taxon>
        <taxon>Szabonella</taxon>
    </lineage>
</organism>
<comment type="caution">
    <text evidence="1">The sequence shown here is derived from an EMBL/GenBank/DDBJ whole genome shotgun (WGS) entry which is preliminary data.</text>
</comment>
<accession>A0A8K0VAQ8</accession>
<evidence type="ECO:0000313" key="1">
    <source>
        <dbReference type="EMBL" id="MBL4917526.1"/>
    </source>
</evidence>